<keyword evidence="2" id="KW-1133">Transmembrane helix</keyword>
<feature type="transmembrane region" description="Helical" evidence="2">
    <location>
        <begin position="45"/>
        <end position="66"/>
    </location>
</feature>
<evidence type="ECO:0000313" key="3">
    <source>
        <dbReference type="EMBL" id="WAR05960.1"/>
    </source>
</evidence>
<keyword evidence="4" id="KW-1185">Reference proteome</keyword>
<feature type="compositionally biased region" description="Polar residues" evidence="1">
    <location>
        <begin position="85"/>
        <end position="98"/>
    </location>
</feature>
<dbReference type="Proteomes" id="UP001164746">
    <property type="component" value="Chromosome 5"/>
</dbReference>
<dbReference type="SUPFAM" id="SSF101790">
    <property type="entry name" value="Aminomethyltransferase beta-barrel domain"/>
    <property type="match status" value="1"/>
</dbReference>
<keyword evidence="2" id="KW-0472">Membrane</keyword>
<sequence>MQALDQGLSSPGRSIPVRITNECTEHVLPQLYHESSSTGTVTSGVFGGVVGGVVALAVVVVAVLIISRKYRISCLKPSDSERNTKIQSNPVFETQTASPYEHLNTREKTEYTEIGMTAVGQSGVGSPNNETSSYERLHTRENAAFTELGVSPPESQTQFESQQTDSHTASSNYEVPDNLTEMEQTRRKRKPVRIQRRWNISIQPLVRREAFALLHEHVADLILFTNVYKKNRK</sequence>
<gene>
    <name evidence="3" type="ORF">MAR_021329</name>
</gene>
<feature type="region of interest" description="Disordered" evidence="1">
    <location>
        <begin position="79"/>
        <end position="104"/>
    </location>
</feature>
<reference evidence="3" key="1">
    <citation type="submission" date="2022-11" db="EMBL/GenBank/DDBJ databases">
        <title>Centuries of genome instability and evolution in soft-shell clam transmissible cancer (bioRxiv).</title>
        <authorList>
            <person name="Hart S.F.M."/>
            <person name="Yonemitsu M.A."/>
            <person name="Giersch R.M."/>
            <person name="Beal B.F."/>
            <person name="Arriagada G."/>
            <person name="Davis B.W."/>
            <person name="Ostrander E.A."/>
            <person name="Goff S.P."/>
            <person name="Metzger M.J."/>
        </authorList>
    </citation>
    <scope>NUCLEOTIDE SEQUENCE</scope>
    <source>
        <strain evidence="3">MELC-2E11</strain>
        <tissue evidence="3">Siphon/mantle</tissue>
    </source>
</reference>
<name>A0ABY7E7E4_MYAAR</name>
<dbReference type="EMBL" id="CP111016">
    <property type="protein sequence ID" value="WAR05960.1"/>
    <property type="molecule type" value="Genomic_DNA"/>
</dbReference>
<evidence type="ECO:0000256" key="2">
    <source>
        <dbReference type="SAM" id="Phobius"/>
    </source>
</evidence>
<evidence type="ECO:0000313" key="4">
    <source>
        <dbReference type="Proteomes" id="UP001164746"/>
    </source>
</evidence>
<keyword evidence="2" id="KW-0812">Transmembrane</keyword>
<organism evidence="3 4">
    <name type="scientific">Mya arenaria</name>
    <name type="common">Soft-shell clam</name>
    <dbReference type="NCBI Taxonomy" id="6604"/>
    <lineage>
        <taxon>Eukaryota</taxon>
        <taxon>Metazoa</taxon>
        <taxon>Spiralia</taxon>
        <taxon>Lophotrochozoa</taxon>
        <taxon>Mollusca</taxon>
        <taxon>Bivalvia</taxon>
        <taxon>Autobranchia</taxon>
        <taxon>Heteroconchia</taxon>
        <taxon>Euheterodonta</taxon>
        <taxon>Imparidentia</taxon>
        <taxon>Neoheterodontei</taxon>
        <taxon>Myida</taxon>
        <taxon>Myoidea</taxon>
        <taxon>Myidae</taxon>
        <taxon>Mya</taxon>
    </lineage>
</organism>
<proteinExistence type="predicted"/>
<accession>A0ABY7E7E4</accession>
<feature type="compositionally biased region" description="Polar residues" evidence="1">
    <location>
        <begin position="153"/>
        <end position="173"/>
    </location>
</feature>
<dbReference type="InterPro" id="IPR029043">
    <property type="entry name" value="GcvT/YgfZ_C"/>
</dbReference>
<feature type="region of interest" description="Disordered" evidence="1">
    <location>
        <begin position="150"/>
        <end position="189"/>
    </location>
</feature>
<protein>
    <submittedName>
        <fullName evidence="3">Uncharacterized protein</fullName>
    </submittedName>
</protein>
<evidence type="ECO:0000256" key="1">
    <source>
        <dbReference type="SAM" id="MobiDB-lite"/>
    </source>
</evidence>